<dbReference type="OrthoDB" id="9800940at2"/>
<dbReference type="Gene3D" id="3.60.15.10">
    <property type="entry name" value="Ribonuclease Z/Hydroxyacylglutathione hydrolase-like"/>
    <property type="match status" value="1"/>
</dbReference>
<dbReference type="Proteomes" id="UP000192906">
    <property type="component" value="Unassembled WGS sequence"/>
</dbReference>
<name>A0A1X7EN17_9BACT</name>
<proteinExistence type="predicted"/>
<dbReference type="AlphaFoldDB" id="A0A1X7EN17"/>
<dbReference type="EMBL" id="FWZU01000005">
    <property type="protein sequence ID" value="SMF36825.1"/>
    <property type="molecule type" value="Genomic_DNA"/>
</dbReference>
<reference evidence="2" key="1">
    <citation type="submission" date="2017-04" db="EMBL/GenBank/DDBJ databases">
        <authorList>
            <person name="Varghese N."/>
            <person name="Submissions S."/>
        </authorList>
    </citation>
    <scope>NUCLEOTIDE SEQUENCE [LARGE SCALE GENOMIC DNA]</scope>
    <source>
        <strain evidence="2">K3S</strain>
    </source>
</reference>
<dbReference type="RefSeq" id="WP_085104013.1">
    <property type="nucleotide sequence ID" value="NZ_FWZU01000005.1"/>
</dbReference>
<evidence type="ECO:0000313" key="1">
    <source>
        <dbReference type="EMBL" id="SMF36825.1"/>
    </source>
</evidence>
<organism evidence="1 2">
    <name type="scientific">Desulfovibrio gilichinskyi</name>
    <dbReference type="NCBI Taxonomy" id="1519643"/>
    <lineage>
        <taxon>Bacteria</taxon>
        <taxon>Pseudomonadati</taxon>
        <taxon>Thermodesulfobacteriota</taxon>
        <taxon>Desulfovibrionia</taxon>
        <taxon>Desulfovibrionales</taxon>
        <taxon>Desulfovibrionaceae</taxon>
        <taxon>Desulfovibrio</taxon>
    </lineage>
</organism>
<dbReference type="Pfam" id="PF23023">
    <property type="entry name" value="Anti-Pycsar_Apyc1"/>
    <property type="match status" value="1"/>
</dbReference>
<protein>
    <submittedName>
        <fullName evidence="1">Ribonuclease BN, tRNA processing enzyme</fullName>
    </submittedName>
</protein>
<dbReference type="SUPFAM" id="SSF56281">
    <property type="entry name" value="Metallo-hydrolase/oxidoreductase"/>
    <property type="match status" value="1"/>
</dbReference>
<dbReference type="PANTHER" id="PTHR46018">
    <property type="entry name" value="ZINC PHOSPHODIESTERASE ELAC PROTEIN 1"/>
    <property type="match status" value="1"/>
</dbReference>
<gene>
    <name evidence="1" type="ORF">SAMN06295933_3208</name>
</gene>
<dbReference type="STRING" id="1519643.SAMN06295933_3208"/>
<keyword evidence="2" id="KW-1185">Reference proteome</keyword>
<sequence length="256" mass="28460">MECKFIGVGDAFDGKHTNTSLYVKIKDRSLLFDCGFNSAHSFFQLVPSALDLDILWISHFHGDHYFGLPMLLGSFYSSERKEPLTICGPVGIEDKVRTLTALAYPNLLSKLSFELKFYEFTPESVKDISGITISSFGTDHFESAGASLAVRIDYEGFSFFYAGDGAVSSENLAQISGVDLAVFEAYNLDVAENGHSSVKQCLDFALKAKIKQVALVHLNRFVRTYHLDEILELIKEVEDVNVLLPEEGHLLHFSGN</sequence>
<dbReference type="PANTHER" id="PTHR46018:SF7">
    <property type="entry name" value="RIBONUCLEASE Z"/>
    <property type="match status" value="1"/>
</dbReference>
<evidence type="ECO:0000313" key="2">
    <source>
        <dbReference type="Proteomes" id="UP000192906"/>
    </source>
</evidence>
<dbReference type="InterPro" id="IPR036866">
    <property type="entry name" value="RibonucZ/Hydroxyglut_hydro"/>
</dbReference>
<accession>A0A1X7EN17</accession>
<dbReference type="GO" id="GO:0042781">
    <property type="term" value="F:3'-tRNA processing endoribonuclease activity"/>
    <property type="evidence" value="ECO:0007669"/>
    <property type="project" value="TreeGrafter"/>
</dbReference>